<accession>A0ABC8DFR2</accession>
<evidence type="ECO:0008006" key="3">
    <source>
        <dbReference type="Google" id="ProtNLM"/>
    </source>
</evidence>
<proteinExistence type="predicted"/>
<evidence type="ECO:0000313" key="1">
    <source>
        <dbReference type="EMBL" id="AWX74513.1"/>
    </source>
</evidence>
<protein>
    <recommendedName>
        <fullName evidence="3">Phage protein</fullName>
    </recommendedName>
</protein>
<name>A0ABC8DFR2_BACVE</name>
<reference evidence="1 2" key="1">
    <citation type="submission" date="2018-06" db="EMBL/GenBank/DDBJ databases">
        <title>Complete Genome Sequence of Bacillus velezensis DSYZ, a Plant Growth-Promoting Rhizobacterium with Antifungal Activity.</title>
        <authorList>
            <person name="Du B."/>
            <person name="Ding Y."/>
            <person name="Liu K."/>
            <person name="Yao L."/>
            <person name="Wang C."/>
            <person name="Li H."/>
            <person name="Liu H."/>
        </authorList>
    </citation>
    <scope>NUCLEOTIDE SEQUENCE [LARGE SCALE GENOMIC DNA]</scope>
    <source>
        <strain evidence="1 2">DSYZ</strain>
    </source>
</reference>
<dbReference type="EMBL" id="CP030150">
    <property type="protein sequence ID" value="AWX74513.1"/>
    <property type="molecule type" value="Genomic_DNA"/>
</dbReference>
<organism evidence="1 2">
    <name type="scientific">Bacillus velezensis</name>
    <dbReference type="NCBI Taxonomy" id="492670"/>
    <lineage>
        <taxon>Bacteria</taxon>
        <taxon>Bacillati</taxon>
        <taxon>Bacillota</taxon>
        <taxon>Bacilli</taxon>
        <taxon>Bacillales</taxon>
        <taxon>Bacillaceae</taxon>
        <taxon>Bacillus</taxon>
        <taxon>Bacillus amyloliquefaciens group</taxon>
    </lineage>
</organism>
<gene>
    <name evidence="1" type="ORF">BVDSYZ_11355</name>
</gene>
<sequence>MELTKKITTARGTYEIKLSVKEGEVLRWHILEWEVKDFITKNTLAAGTGVPGLIIYSGLRKWSLIEQVKKIIGKVEADELRQKEKNEDIEEFNDWNGVLNA</sequence>
<dbReference type="AlphaFoldDB" id="A0ABC8DFR2"/>
<dbReference type="Proteomes" id="UP000250069">
    <property type="component" value="Chromosome"/>
</dbReference>
<evidence type="ECO:0000313" key="2">
    <source>
        <dbReference type="Proteomes" id="UP000250069"/>
    </source>
</evidence>